<evidence type="ECO:0000256" key="1">
    <source>
        <dbReference type="SAM" id="Phobius"/>
    </source>
</evidence>
<proteinExistence type="predicted"/>
<keyword evidence="1" id="KW-0472">Membrane</keyword>
<dbReference type="Proteomes" id="UP000515154">
    <property type="component" value="Linkage group LG23"/>
</dbReference>
<accession>A0A7E6FLA0</accession>
<evidence type="ECO:0000313" key="3">
    <source>
        <dbReference type="RefSeq" id="XP_036368403.1"/>
    </source>
</evidence>
<keyword evidence="1" id="KW-1133">Transmembrane helix</keyword>
<dbReference type="RefSeq" id="XP_036368403.1">
    <property type="nucleotide sequence ID" value="XM_036512510.1"/>
</dbReference>
<reference evidence="3" key="1">
    <citation type="submission" date="2025-08" db="UniProtKB">
        <authorList>
            <consortium name="RefSeq"/>
        </authorList>
    </citation>
    <scope>IDENTIFICATION</scope>
</reference>
<protein>
    <submittedName>
        <fullName evidence="3">Uncharacterized protein LOC118767629 isoform X2</fullName>
    </submittedName>
</protein>
<sequence length="400" mass="47106">MKNCQGNSFYSIRVLGFIAVVSSFFLLFAWKQYSVNKEYTGTTLNKHNQKFINNSKEFPNNQVHHINKKTVSKKKQELVQLNNKTKYIIFYCVDHRGCGGWGDRQHGIISIYLMAQAMGRRFGIIISRLCNFTNYLQPNKINWTIDPKELHGLRSRRLHLVDNNTYISSLQSADLEMLYPEDVLYLTTNRIYFHALKRNPRYKEQLHWASKMSYGNLFAKMMNLLFRFSDHLQEKFDKFFEVNIPRPDIHLVCAQIRMGQNPSVPGDPPRNSMSSIQIIWNLLNKYNTSKYKIFVTTDSEEVQAIAFKKFSPQIVYTSGGIMHMDRPRKEMKNKCDGVRKAFLDQYILSECDTLIISRSGFGENAMMMSQKDNKVFYFRYTKIKQINKEKFSAIWQKKWL</sequence>
<evidence type="ECO:0000313" key="2">
    <source>
        <dbReference type="Proteomes" id="UP000515154"/>
    </source>
</evidence>
<dbReference type="AlphaFoldDB" id="A0A7E6FLA0"/>
<keyword evidence="2" id="KW-1185">Reference proteome</keyword>
<feature type="transmembrane region" description="Helical" evidence="1">
    <location>
        <begin position="12"/>
        <end position="30"/>
    </location>
</feature>
<organism evidence="2 3">
    <name type="scientific">Octopus sinensis</name>
    <name type="common">East Asian common octopus</name>
    <dbReference type="NCBI Taxonomy" id="2607531"/>
    <lineage>
        <taxon>Eukaryota</taxon>
        <taxon>Metazoa</taxon>
        <taxon>Spiralia</taxon>
        <taxon>Lophotrochozoa</taxon>
        <taxon>Mollusca</taxon>
        <taxon>Cephalopoda</taxon>
        <taxon>Coleoidea</taxon>
        <taxon>Octopodiformes</taxon>
        <taxon>Octopoda</taxon>
        <taxon>Incirrata</taxon>
        <taxon>Octopodidae</taxon>
        <taxon>Octopus</taxon>
    </lineage>
</organism>
<name>A0A7E6FLA0_9MOLL</name>
<keyword evidence="1" id="KW-0812">Transmembrane</keyword>
<dbReference type="Gene3D" id="3.40.50.11350">
    <property type="match status" value="1"/>
</dbReference>
<gene>
    <name evidence="3" type="primary">LOC118767629</name>
</gene>